<evidence type="ECO:0000256" key="2">
    <source>
        <dbReference type="ARBA" id="ARBA00022692"/>
    </source>
</evidence>
<accession>A0A1L9RSR2</accession>
<protein>
    <submittedName>
        <fullName evidence="6">Uncharacterized protein</fullName>
    </submittedName>
</protein>
<dbReference type="PANTHER" id="PTHR47685">
    <property type="entry name" value="MAGNESIUM TRANSPORT PROTEIN CORA"/>
    <property type="match status" value="1"/>
</dbReference>
<comment type="subcellular location">
    <subcellularLocation>
        <location evidence="1">Membrane</location>
        <topology evidence="1">Multi-pass membrane protein</topology>
    </subcellularLocation>
</comment>
<dbReference type="Pfam" id="PF01544">
    <property type="entry name" value="CorA"/>
    <property type="match status" value="1"/>
</dbReference>
<dbReference type="InterPro" id="IPR045863">
    <property type="entry name" value="CorA_TM1_TM2"/>
</dbReference>
<sequence length="176" mass="19779">MALEADMVQNSINTLLDLRQKQASIKEAEFGRLQANDTVRQSNTIMVFTIVTIIFLPLSFLSSLFALDVSSFPHEGDNLRYPEWWLFPILFGVSAAVSIPCIFVAFNVNSIIKFFQKQPRSPGQGQQQAPISPVVQDDKDVYGHSTTVHSEVSKLEDVFRTIRHNGRREPPATNPC</sequence>
<dbReference type="STRING" id="1073089.A0A1L9RSR2"/>
<name>A0A1L9RSR2_ASPWE</name>
<dbReference type="PANTHER" id="PTHR47685:SF1">
    <property type="entry name" value="MAGNESIUM TRANSPORT PROTEIN CORA"/>
    <property type="match status" value="1"/>
</dbReference>
<dbReference type="GeneID" id="63752782"/>
<dbReference type="GO" id="GO:0046873">
    <property type="term" value="F:metal ion transmembrane transporter activity"/>
    <property type="evidence" value="ECO:0007669"/>
    <property type="project" value="InterPro"/>
</dbReference>
<dbReference type="Gene3D" id="1.20.58.340">
    <property type="entry name" value="Magnesium transport protein CorA, transmembrane region"/>
    <property type="match status" value="1"/>
</dbReference>
<proteinExistence type="predicted"/>
<evidence type="ECO:0000256" key="3">
    <source>
        <dbReference type="ARBA" id="ARBA00022989"/>
    </source>
</evidence>
<dbReference type="RefSeq" id="XP_040691636.1">
    <property type="nucleotide sequence ID" value="XM_040836934.1"/>
</dbReference>
<dbReference type="GO" id="GO:0016020">
    <property type="term" value="C:membrane"/>
    <property type="evidence" value="ECO:0007669"/>
    <property type="project" value="UniProtKB-SubCell"/>
</dbReference>
<feature type="transmembrane region" description="Helical" evidence="5">
    <location>
        <begin position="85"/>
        <end position="108"/>
    </location>
</feature>
<evidence type="ECO:0000256" key="1">
    <source>
        <dbReference type="ARBA" id="ARBA00004141"/>
    </source>
</evidence>
<keyword evidence="2 5" id="KW-0812">Transmembrane</keyword>
<organism evidence="6 7">
    <name type="scientific">Aspergillus wentii DTO 134E9</name>
    <dbReference type="NCBI Taxonomy" id="1073089"/>
    <lineage>
        <taxon>Eukaryota</taxon>
        <taxon>Fungi</taxon>
        <taxon>Dikarya</taxon>
        <taxon>Ascomycota</taxon>
        <taxon>Pezizomycotina</taxon>
        <taxon>Eurotiomycetes</taxon>
        <taxon>Eurotiomycetidae</taxon>
        <taxon>Eurotiales</taxon>
        <taxon>Aspergillaceae</taxon>
        <taxon>Aspergillus</taxon>
        <taxon>Aspergillus subgen. Cremei</taxon>
    </lineage>
</organism>
<dbReference type="EMBL" id="KV878211">
    <property type="protein sequence ID" value="OJJ37960.1"/>
    <property type="molecule type" value="Genomic_DNA"/>
</dbReference>
<feature type="transmembrane region" description="Helical" evidence="5">
    <location>
        <begin position="45"/>
        <end position="65"/>
    </location>
</feature>
<evidence type="ECO:0000313" key="7">
    <source>
        <dbReference type="Proteomes" id="UP000184383"/>
    </source>
</evidence>
<dbReference type="InterPro" id="IPR050829">
    <property type="entry name" value="CorA_MIT"/>
</dbReference>
<keyword evidence="4 5" id="KW-0472">Membrane</keyword>
<evidence type="ECO:0000256" key="4">
    <source>
        <dbReference type="ARBA" id="ARBA00023136"/>
    </source>
</evidence>
<dbReference type="SUPFAM" id="SSF144083">
    <property type="entry name" value="Magnesium transport protein CorA, transmembrane region"/>
    <property type="match status" value="1"/>
</dbReference>
<dbReference type="InterPro" id="IPR002523">
    <property type="entry name" value="MgTranspt_CorA/ZnTranspt_ZntB"/>
</dbReference>
<keyword evidence="7" id="KW-1185">Reference proteome</keyword>
<gene>
    <name evidence="6" type="ORF">ASPWEDRAFT_472784</name>
</gene>
<dbReference type="Proteomes" id="UP000184383">
    <property type="component" value="Unassembled WGS sequence"/>
</dbReference>
<dbReference type="VEuPathDB" id="FungiDB:ASPWEDRAFT_472784"/>
<evidence type="ECO:0000256" key="5">
    <source>
        <dbReference type="SAM" id="Phobius"/>
    </source>
</evidence>
<reference evidence="7" key="1">
    <citation type="journal article" date="2017" name="Genome Biol.">
        <title>Comparative genomics reveals high biological diversity and specific adaptations in the industrially and medically important fungal genus Aspergillus.</title>
        <authorList>
            <person name="de Vries R.P."/>
            <person name="Riley R."/>
            <person name="Wiebenga A."/>
            <person name="Aguilar-Osorio G."/>
            <person name="Amillis S."/>
            <person name="Uchima C.A."/>
            <person name="Anderluh G."/>
            <person name="Asadollahi M."/>
            <person name="Askin M."/>
            <person name="Barry K."/>
            <person name="Battaglia E."/>
            <person name="Bayram O."/>
            <person name="Benocci T."/>
            <person name="Braus-Stromeyer S.A."/>
            <person name="Caldana C."/>
            <person name="Canovas D."/>
            <person name="Cerqueira G.C."/>
            <person name="Chen F."/>
            <person name="Chen W."/>
            <person name="Choi C."/>
            <person name="Clum A."/>
            <person name="Dos Santos R.A."/>
            <person name="Damasio A.R."/>
            <person name="Diallinas G."/>
            <person name="Emri T."/>
            <person name="Fekete E."/>
            <person name="Flipphi M."/>
            <person name="Freyberg S."/>
            <person name="Gallo A."/>
            <person name="Gournas C."/>
            <person name="Habgood R."/>
            <person name="Hainaut M."/>
            <person name="Harispe M.L."/>
            <person name="Henrissat B."/>
            <person name="Hilden K.S."/>
            <person name="Hope R."/>
            <person name="Hossain A."/>
            <person name="Karabika E."/>
            <person name="Karaffa L."/>
            <person name="Karanyi Z."/>
            <person name="Krasevec N."/>
            <person name="Kuo A."/>
            <person name="Kusch H."/>
            <person name="LaButti K."/>
            <person name="Lagendijk E.L."/>
            <person name="Lapidus A."/>
            <person name="Levasseur A."/>
            <person name="Lindquist E."/>
            <person name="Lipzen A."/>
            <person name="Logrieco A.F."/>
            <person name="MacCabe A."/>
            <person name="Maekelae M.R."/>
            <person name="Malavazi I."/>
            <person name="Melin P."/>
            <person name="Meyer V."/>
            <person name="Mielnichuk N."/>
            <person name="Miskei M."/>
            <person name="Molnar A.P."/>
            <person name="Mule G."/>
            <person name="Ngan C.Y."/>
            <person name="Orejas M."/>
            <person name="Orosz E."/>
            <person name="Ouedraogo J.P."/>
            <person name="Overkamp K.M."/>
            <person name="Park H.-S."/>
            <person name="Perrone G."/>
            <person name="Piumi F."/>
            <person name="Punt P.J."/>
            <person name="Ram A.F."/>
            <person name="Ramon A."/>
            <person name="Rauscher S."/>
            <person name="Record E."/>
            <person name="Riano-Pachon D.M."/>
            <person name="Robert V."/>
            <person name="Roehrig J."/>
            <person name="Ruller R."/>
            <person name="Salamov A."/>
            <person name="Salih N.S."/>
            <person name="Samson R.A."/>
            <person name="Sandor E."/>
            <person name="Sanguinetti M."/>
            <person name="Schuetze T."/>
            <person name="Sepcic K."/>
            <person name="Shelest E."/>
            <person name="Sherlock G."/>
            <person name="Sophianopoulou V."/>
            <person name="Squina F.M."/>
            <person name="Sun H."/>
            <person name="Susca A."/>
            <person name="Todd R.B."/>
            <person name="Tsang A."/>
            <person name="Unkles S.E."/>
            <person name="van de Wiele N."/>
            <person name="van Rossen-Uffink D."/>
            <person name="Oliveira J.V."/>
            <person name="Vesth T.C."/>
            <person name="Visser J."/>
            <person name="Yu J.-H."/>
            <person name="Zhou M."/>
            <person name="Andersen M.R."/>
            <person name="Archer D.B."/>
            <person name="Baker S.E."/>
            <person name="Benoit I."/>
            <person name="Brakhage A.A."/>
            <person name="Braus G.H."/>
            <person name="Fischer R."/>
            <person name="Frisvad J.C."/>
            <person name="Goldman G.H."/>
            <person name="Houbraken J."/>
            <person name="Oakley B."/>
            <person name="Pocsi I."/>
            <person name="Scazzocchio C."/>
            <person name="Seiboth B."/>
            <person name="vanKuyk P.A."/>
            <person name="Wortman J."/>
            <person name="Dyer P.S."/>
            <person name="Grigoriev I.V."/>
        </authorList>
    </citation>
    <scope>NUCLEOTIDE SEQUENCE [LARGE SCALE GENOMIC DNA]</scope>
    <source>
        <strain evidence="7">DTO 134E9</strain>
    </source>
</reference>
<dbReference type="OrthoDB" id="4483578at2759"/>
<evidence type="ECO:0000313" key="6">
    <source>
        <dbReference type="EMBL" id="OJJ37960.1"/>
    </source>
</evidence>
<dbReference type="AlphaFoldDB" id="A0A1L9RSR2"/>
<keyword evidence="3 5" id="KW-1133">Transmembrane helix</keyword>